<evidence type="ECO:0000259" key="8">
    <source>
        <dbReference type="PROSITE" id="PS50893"/>
    </source>
</evidence>
<dbReference type="Proteomes" id="UP000051017">
    <property type="component" value="Unassembled WGS sequence"/>
</dbReference>
<sequence>MSDLRVTFDTPLGPLEAVRGVDLDVRAGEMVGVVGESGSGKSVTFLAAMGLLPRSAKVTGSVMLNGQEMVNAPGKVLRNMRGGLMSMIFQDPLSALNPVHRVGDQIVEMLQAHQSQLSDKDAAKRAVELLDIVGIPQAAERAHQYPHEFSGGMRQRVVIAIAIANNPKVLIADEPTTALDVTVQAQILEVIERVQKSFGTAVVLITHDLGVIARVADRVNVMYAGRNVEKGGVNSLFDHPSHPYTRGLLASLPHEGAERLTPITGFPPNMLMPPPGCGFAPRCSYANDDCMKSLPELRVFGDLETACLRAEQIIVNGASS</sequence>
<evidence type="ECO:0000313" key="10">
    <source>
        <dbReference type="Proteomes" id="UP000051017"/>
    </source>
</evidence>
<dbReference type="Gene3D" id="3.40.50.300">
    <property type="entry name" value="P-loop containing nucleotide triphosphate hydrolases"/>
    <property type="match status" value="1"/>
</dbReference>
<dbReference type="FunFam" id="3.40.50.300:FF:000016">
    <property type="entry name" value="Oligopeptide ABC transporter ATP-binding component"/>
    <property type="match status" value="1"/>
</dbReference>
<proteinExistence type="inferred from homology"/>
<dbReference type="PANTHER" id="PTHR43297">
    <property type="entry name" value="OLIGOPEPTIDE TRANSPORT ATP-BINDING PROTEIN APPD"/>
    <property type="match status" value="1"/>
</dbReference>
<dbReference type="Pfam" id="PF00005">
    <property type="entry name" value="ABC_tran"/>
    <property type="match status" value="1"/>
</dbReference>
<dbReference type="EMBL" id="LIBJ01000247">
    <property type="protein sequence ID" value="KRO46710.1"/>
    <property type="molecule type" value="Genomic_DNA"/>
</dbReference>
<evidence type="ECO:0000256" key="1">
    <source>
        <dbReference type="ARBA" id="ARBA00004202"/>
    </source>
</evidence>
<dbReference type="GO" id="GO:0016887">
    <property type="term" value="F:ATP hydrolysis activity"/>
    <property type="evidence" value="ECO:0007669"/>
    <property type="project" value="InterPro"/>
</dbReference>
<evidence type="ECO:0000256" key="6">
    <source>
        <dbReference type="ARBA" id="ARBA00022840"/>
    </source>
</evidence>
<dbReference type="InterPro" id="IPR017871">
    <property type="entry name" value="ABC_transporter-like_CS"/>
</dbReference>
<evidence type="ECO:0000256" key="7">
    <source>
        <dbReference type="ARBA" id="ARBA00023136"/>
    </source>
</evidence>
<dbReference type="InterPro" id="IPR027417">
    <property type="entry name" value="P-loop_NTPase"/>
</dbReference>
<dbReference type="SUPFAM" id="SSF52540">
    <property type="entry name" value="P-loop containing nucleoside triphosphate hydrolases"/>
    <property type="match status" value="1"/>
</dbReference>
<name>A0A0R2Q932_9ACTN</name>
<keyword evidence="5" id="KW-0547">Nucleotide-binding</keyword>
<dbReference type="SMART" id="SM00382">
    <property type="entry name" value="AAA"/>
    <property type="match status" value="1"/>
</dbReference>
<evidence type="ECO:0000256" key="5">
    <source>
        <dbReference type="ARBA" id="ARBA00022741"/>
    </source>
</evidence>
<dbReference type="GO" id="GO:0015833">
    <property type="term" value="P:peptide transport"/>
    <property type="evidence" value="ECO:0007669"/>
    <property type="project" value="InterPro"/>
</dbReference>
<dbReference type="Pfam" id="PF08352">
    <property type="entry name" value="oligo_HPY"/>
    <property type="match status" value="1"/>
</dbReference>
<keyword evidence="7" id="KW-0472">Membrane</keyword>
<evidence type="ECO:0000256" key="3">
    <source>
        <dbReference type="ARBA" id="ARBA00022448"/>
    </source>
</evidence>
<feature type="domain" description="ABC transporter" evidence="8">
    <location>
        <begin position="1"/>
        <end position="249"/>
    </location>
</feature>
<protein>
    <recommendedName>
        <fullName evidence="8">ABC transporter domain-containing protein</fullName>
    </recommendedName>
</protein>
<gene>
    <name evidence="9" type="ORF">ABR75_02905</name>
</gene>
<dbReference type="PROSITE" id="PS50893">
    <property type="entry name" value="ABC_TRANSPORTER_2"/>
    <property type="match status" value="1"/>
</dbReference>
<comment type="similarity">
    <text evidence="2">Belongs to the ABC transporter superfamily.</text>
</comment>
<dbReference type="NCBIfam" id="TIGR01727">
    <property type="entry name" value="oligo_HPY"/>
    <property type="match status" value="1"/>
</dbReference>
<dbReference type="CDD" id="cd03257">
    <property type="entry name" value="ABC_NikE_OppD_transporters"/>
    <property type="match status" value="1"/>
</dbReference>
<dbReference type="PANTHER" id="PTHR43297:SF2">
    <property type="entry name" value="DIPEPTIDE TRANSPORT ATP-BINDING PROTEIN DPPD"/>
    <property type="match status" value="1"/>
</dbReference>
<dbReference type="AlphaFoldDB" id="A0A0R2Q932"/>
<comment type="caution">
    <text evidence="9">The sequence shown here is derived from an EMBL/GenBank/DDBJ whole genome shotgun (WGS) entry which is preliminary data.</text>
</comment>
<keyword evidence="3" id="KW-0813">Transport</keyword>
<keyword evidence="6" id="KW-0067">ATP-binding</keyword>
<dbReference type="PROSITE" id="PS00211">
    <property type="entry name" value="ABC_TRANSPORTER_1"/>
    <property type="match status" value="1"/>
</dbReference>
<evidence type="ECO:0000313" key="9">
    <source>
        <dbReference type="EMBL" id="KRO46710.1"/>
    </source>
</evidence>
<dbReference type="InterPro" id="IPR003439">
    <property type="entry name" value="ABC_transporter-like_ATP-bd"/>
</dbReference>
<dbReference type="InterPro" id="IPR050388">
    <property type="entry name" value="ABC_Ni/Peptide_Import"/>
</dbReference>
<evidence type="ECO:0000256" key="4">
    <source>
        <dbReference type="ARBA" id="ARBA00022475"/>
    </source>
</evidence>
<dbReference type="InterPro" id="IPR003593">
    <property type="entry name" value="AAA+_ATPase"/>
</dbReference>
<evidence type="ECO:0000256" key="2">
    <source>
        <dbReference type="ARBA" id="ARBA00005417"/>
    </source>
</evidence>
<dbReference type="GO" id="GO:0005524">
    <property type="term" value="F:ATP binding"/>
    <property type="evidence" value="ECO:0007669"/>
    <property type="project" value="UniProtKB-KW"/>
</dbReference>
<accession>A0A0R2Q932</accession>
<dbReference type="InterPro" id="IPR013563">
    <property type="entry name" value="Oligopep_ABC_C"/>
</dbReference>
<organism evidence="9 10">
    <name type="scientific">Acidimicrobiia bacterium BACL6 MAG-120924-bin43</name>
    <dbReference type="NCBI Taxonomy" id="1655583"/>
    <lineage>
        <taxon>Bacteria</taxon>
        <taxon>Bacillati</taxon>
        <taxon>Actinomycetota</taxon>
        <taxon>Acidimicrobiia</taxon>
        <taxon>acIV cluster</taxon>
    </lineage>
</organism>
<dbReference type="GO" id="GO:0005886">
    <property type="term" value="C:plasma membrane"/>
    <property type="evidence" value="ECO:0007669"/>
    <property type="project" value="UniProtKB-SubCell"/>
</dbReference>
<comment type="subcellular location">
    <subcellularLocation>
        <location evidence="1">Cell membrane</location>
        <topology evidence="1">Peripheral membrane protein</topology>
    </subcellularLocation>
</comment>
<reference evidence="9 10" key="1">
    <citation type="submission" date="2015-10" db="EMBL/GenBank/DDBJ databases">
        <title>Metagenome-Assembled Genomes uncover a global brackish microbiome.</title>
        <authorList>
            <person name="Hugerth L.W."/>
            <person name="Larsson J."/>
            <person name="Alneberg J."/>
            <person name="Lindh M.V."/>
            <person name="Legrand C."/>
            <person name="Pinhassi J."/>
            <person name="Andersson A.F."/>
        </authorList>
    </citation>
    <scope>NUCLEOTIDE SEQUENCE [LARGE SCALE GENOMIC DNA]</scope>
    <source>
        <strain evidence="9">BACL6 MAG-120924-bin43</strain>
    </source>
</reference>
<keyword evidence="4" id="KW-1003">Cell membrane</keyword>